<dbReference type="InterPro" id="IPR003697">
    <property type="entry name" value="Maf-like"/>
</dbReference>
<dbReference type="NCBIfam" id="TIGR00172">
    <property type="entry name" value="maf"/>
    <property type="match status" value="1"/>
</dbReference>
<dbReference type="PANTHER" id="PTHR43213">
    <property type="entry name" value="BIFUNCTIONAL DTTP/UTP PYROPHOSPHATASE/METHYLTRANSFERASE PROTEIN-RELATED"/>
    <property type="match status" value="1"/>
</dbReference>
<dbReference type="SUPFAM" id="SSF52972">
    <property type="entry name" value="ITPase-like"/>
    <property type="match status" value="1"/>
</dbReference>
<name>A0A382R2K6_9ZZZZ</name>
<proteinExistence type="inferred from homology"/>
<gene>
    <name evidence="3" type="ORF">METZ01_LOCUS344311</name>
</gene>
<organism evidence="3">
    <name type="scientific">marine metagenome</name>
    <dbReference type="NCBI Taxonomy" id="408172"/>
    <lineage>
        <taxon>unclassified sequences</taxon>
        <taxon>metagenomes</taxon>
        <taxon>ecological metagenomes</taxon>
    </lineage>
</organism>
<dbReference type="PANTHER" id="PTHR43213:SF5">
    <property type="entry name" value="BIFUNCTIONAL DTTP_UTP PYROPHOSPHATASE_METHYLTRANSFERASE PROTEIN-RELATED"/>
    <property type="match status" value="1"/>
</dbReference>
<dbReference type="HAMAP" id="MF_00528">
    <property type="entry name" value="Maf"/>
    <property type="match status" value="1"/>
</dbReference>
<dbReference type="InterPro" id="IPR029001">
    <property type="entry name" value="ITPase-like_fam"/>
</dbReference>
<dbReference type="GO" id="GO:0047429">
    <property type="term" value="F:nucleoside triphosphate diphosphatase activity"/>
    <property type="evidence" value="ECO:0007669"/>
    <property type="project" value="InterPro"/>
</dbReference>
<dbReference type="Gene3D" id="3.90.950.10">
    <property type="match status" value="1"/>
</dbReference>
<keyword evidence="2" id="KW-0378">Hydrolase</keyword>
<protein>
    <recommendedName>
        <fullName evidence="4">Septum formation protein Maf</fullName>
    </recommendedName>
</protein>
<evidence type="ECO:0008006" key="4">
    <source>
        <dbReference type="Google" id="ProtNLM"/>
    </source>
</evidence>
<sequence length="236" mass="26651">MCIGTGKMPLEKIYRTECLFIELMQKEPMKPLQSSTGWPLLNSQEQSPKIILASASPRRRILLKQIGVQFEIIPSAIKEDISLKLNPDKFVEHYAELKAKNVSQNRHDSLVIGADTVVVFNGSILGKPGSFDEAYTMLSTLSGNTHSVYTGVSIQLTNKSISHTFHAQTQVTFNRVTNEEINFYIENYKPYDKAGSYGIQDWFSVCVEKIDGCYFNVMGLPLNRLYTELKNVIQTD</sequence>
<evidence type="ECO:0000313" key="3">
    <source>
        <dbReference type="EMBL" id="SVC91457.1"/>
    </source>
</evidence>
<accession>A0A382R2K6</accession>
<dbReference type="Pfam" id="PF02545">
    <property type="entry name" value="Maf"/>
    <property type="match status" value="1"/>
</dbReference>
<comment type="cofactor">
    <cofactor evidence="1">
        <name>a divalent metal cation</name>
        <dbReference type="ChEBI" id="CHEBI:60240"/>
    </cofactor>
</comment>
<evidence type="ECO:0000256" key="2">
    <source>
        <dbReference type="ARBA" id="ARBA00022801"/>
    </source>
</evidence>
<dbReference type="EMBL" id="UINC01118377">
    <property type="protein sequence ID" value="SVC91457.1"/>
    <property type="molecule type" value="Genomic_DNA"/>
</dbReference>
<evidence type="ECO:0000256" key="1">
    <source>
        <dbReference type="ARBA" id="ARBA00001968"/>
    </source>
</evidence>
<dbReference type="PIRSF" id="PIRSF006305">
    <property type="entry name" value="Maf"/>
    <property type="match status" value="1"/>
</dbReference>
<dbReference type="AlphaFoldDB" id="A0A382R2K6"/>
<reference evidence="3" key="1">
    <citation type="submission" date="2018-05" db="EMBL/GenBank/DDBJ databases">
        <authorList>
            <person name="Lanie J.A."/>
            <person name="Ng W.-L."/>
            <person name="Kazmierczak K.M."/>
            <person name="Andrzejewski T.M."/>
            <person name="Davidsen T.M."/>
            <person name="Wayne K.J."/>
            <person name="Tettelin H."/>
            <person name="Glass J.I."/>
            <person name="Rusch D."/>
            <person name="Podicherti R."/>
            <person name="Tsui H.-C.T."/>
            <person name="Winkler M.E."/>
        </authorList>
    </citation>
    <scope>NUCLEOTIDE SEQUENCE</scope>
</reference>
<dbReference type="CDD" id="cd00555">
    <property type="entry name" value="Maf"/>
    <property type="match status" value="1"/>
</dbReference>